<evidence type="ECO:0000313" key="1">
    <source>
        <dbReference type="EMBL" id="CAE0642710.1"/>
    </source>
</evidence>
<dbReference type="AlphaFoldDB" id="A0A7S4DD64"/>
<proteinExistence type="predicted"/>
<dbReference type="EMBL" id="HBIU01048379">
    <property type="protein sequence ID" value="CAE0642710.1"/>
    <property type="molecule type" value="Transcribed_RNA"/>
</dbReference>
<reference evidence="1" key="1">
    <citation type="submission" date="2021-01" db="EMBL/GenBank/DDBJ databases">
        <authorList>
            <person name="Corre E."/>
            <person name="Pelletier E."/>
            <person name="Niang G."/>
            <person name="Scheremetjew M."/>
            <person name="Finn R."/>
            <person name="Kale V."/>
            <person name="Holt S."/>
            <person name="Cochrane G."/>
            <person name="Meng A."/>
            <person name="Brown T."/>
            <person name="Cohen L."/>
        </authorList>
    </citation>
    <scope>NUCLEOTIDE SEQUENCE</scope>
    <source>
        <strain evidence="1">CCMP3107</strain>
    </source>
</reference>
<organism evidence="1">
    <name type="scientific">Heterosigma akashiwo</name>
    <name type="common">Chromophytic alga</name>
    <name type="synonym">Heterosigma carterae</name>
    <dbReference type="NCBI Taxonomy" id="2829"/>
    <lineage>
        <taxon>Eukaryota</taxon>
        <taxon>Sar</taxon>
        <taxon>Stramenopiles</taxon>
        <taxon>Ochrophyta</taxon>
        <taxon>Raphidophyceae</taxon>
        <taxon>Chattonellales</taxon>
        <taxon>Chattonellaceae</taxon>
        <taxon>Heterosigma</taxon>
    </lineage>
</organism>
<sequence>MNSSKFQPTQRHPPSSPRGWACFSAALIARRICFPTLLVRNRRFDSRRMAGRRNGRRFNRGSKLMLCLGLGLSVQRNWAVMAFLGSSTTIITSSKSLLTSKAYHLIYSGLDDGQEDERRNQDKHLADLSYITGQESQSSFHQKWLDHVASRKCVSSIDISRDYKIEYGLAAVGDEVYEYTAEGTTGKLLSEEYFGTKETLIGQKIVSVLPQHRRLNPLYPGKEPKAVPPHSQYPVYKCALCERKRNANFDGTVLLGDTEGKWGYFFDPHLQTQGFATLIPFDSIKKQALSPAAATALVALARGEGRAAAAAGGTGREGWVATYSSLGAGARTEHLHLEAWAPPRALAGVGLPVARWADHPTYAWEGPGGVRAAVKYSYSAFCATLRGGGAADMAEALHCLSAACDALDIPHNLVAHGDEVYVFLRKPRPQATEVVDLYAPGVTLGAAHLAGVWPLVNLEQHKKLTAVRAHCALRSTRLSWYAGLLLLDRVFGGSVALEEKWRKEEEAAAAAAVVAQGNGHE</sequence>
<name>A0A7S4DD64_HETAK</name>
<protein>
    <submittedName>
        <fullName evidence="1">Uncharacterized protein</fullName>
    </submittedName>
</protein>
<gene>
    <name evidence="1" type="ORF">HAKA00212_LOCUS21567</name>
</gene>
<accession>A0A7S4DD64</accession>